<keyword evidence="7" id="KW-0406">Ion transport</keyword>
<comment type="subunit">
    <text evidence="7">Homoheptamer.</text>
</comment>
<feature type="domain" description="Mechanosensitive ion channel transmembrane helices 2/3" evidence="10">
    <location>
        <begin position="61"/>
        <end position="102"/>
    </location>
</feature>
<keyword evidence="6 7" id="KW-0472">Membrane</keyword>
<dbReference type="RefSeq" id="WP_182742624.1">
    <property type="nucleotide sequence ID" value="NZ_BMQI01000078.1"/>
</dbReference>
<dbReference type="SUPFAM" id="SSF50182">
    <property type="entry name" value="Sm-like ribonucleoproteins"/>
    <property type="match status" value="1"/>
</dbReference>
<keyword evidence="4 7" id="KW-0812">Transmembrane</keyword>
<sequence length="283" mass="31065">MKESLMQFWSDHSQTIITLGYNLLLAVAILIASSLIAKTVRKAIANTRTRLDKTLIPLFSTIASYAVYVIGGVFILDIFGVNTASLIALVGAAGLAIGLALKDTLSNIAAGIMLLIVRPFRADDFIEFGGTQGTVREINLFTTILETTDGLYIASPNSMLWGNNIKNFTRNGKRRMDIIVGISYSDSINEGFAVLKKIAESESRLLAEPAPQVMVASMIDSAVNIQLRVWAKNDDYWSAYWDLNKRVKEAIEVAGLTIPFPQRTLHIVGEQNAQAIQKKAQKD</sequence>
<accession>A0A9X1Z8B6</accession>
<dbReference type="GO" id="GO:0005886">
    <property type="term" value="C:plasma membrane"/>
    <property type="evidence" value="ECO:0007669"/>
    <property type="project" value="UniProtKB-SubCell"/>
</dbReference>
<dbReference type="GO" id="GO:0008381">
    <property type="term" value="F:mechanosensitive monoatomic ion channel activity"/>
    <property type="evidence" value="ECO:0007669"/>
    <property type="project" value="InterPro"/>
</dbReference>
<dbReference type="Gene3D" id="2.30.30.60">
    <property type="match status" value="1"/>
</dbReference>
<reference evidence="11" key="1">
    <citation type="submission" date="2022-01" db="EMBL/GenBank/DDBJ databases">
        <title>Whole genome-based taxonomy of the Shewanellaceae.</title>
        <authorList>
            <person name="Martin-Rodriguez A.J."/>
        </authorList>
    </citation>
    <scope>NUCLEOTIDE SEQUENCE</scope>
    <source>
        <strain evidence="11">DSM 23803</strain>
    </source>
</reference>
<dbReference type="Pfam" id="PF00924">
    <property type="entry name" value="MS_channel_2nd"/>
    <property type="match status" value="1"/>
</dbReference>
<keyword evidence="12" id="KW-1185">Reference proteome</keyword>
<keyword evidence="7" id="KW-0997">Cell inner membrane</keyword>
<dbReference type="InterPro" id="IPR023408">
    <property type="entry name" value="MscS_beta-dom_sf"/>
</dbReference>
<comment type="caution">
    <text evidence="11">The sequence shown here is derived from an EMBL/GenBank/DDBJ whole genome shotgun (WGS) entry which is preliminary data.</text>
</comment>
<dbReference type="InterPro" id="IPR010920">
    <property type="entry name" value="LSM_dom_sf"/>
</dbReference>
<evidence type="ECO:0000256" key="1">
    <source>
        <dbReference type="ARBA" id="ARBA00004651"/>
    </source>
</evidence>
<proteinExistence type="inferred from homology"/>
<keyword evidence="7" id="KW-0407">Ion channel</keyword>
<dbReference type="SUPFAM" id="SSF82689">
    <property type="entry name" value="Mechanosensitive channel protein MscS (YggB), C-terminal domain"/>
    <property type="match status" value="1"/>
</dbReference>
<dbReference type="InterPro" id="IPR006685">
    <property type="entry name" value="MscS_channel_2nd"/>
</dbReference>
<dbReference type="InterPro" id="IPR011014">
    <property type="entry name" value="MscS_channel_TM-2"/>
</dbReference>
<evidence type="ECO:0000256" key="7">
    <source>
        <dbReference type="RuleBase" id="RU369025"/>
    </source>
</evidence>
<dbReference type="SUPFAM" id="SSF82861">
    <property type="entry name" value="Mechanosensitive channel protein MscS (YggB), transmembrane region"/>
    <property type="match status" value="1"/>
</dbReference>
<protein>
    <recommendedName>
        <fullName evidence="7">Small-conductance mechanosensitive channel</fullName>
    </recommendedName>
</protein>
<dbReference type="AlphaFoldDB" id="A0A9X1Z8B6"/>
<dbReference type="Pfam" id="PF21082">
    <property type="entry name" value="MS_channel_3rd"/>
    <property type="match status" value="1"/>
</dbReference>
<keyword evidence="5 7" id="KW-1133">Transmembrane helix</keyword>
<feature type="transmembrane region" description="Helical" evidence="7">
    <location>
        <begin position="58"/>
        <end position="76"/>
    </location>
</feature>
<organism evidence="11 12">
    <name type="scientific">Shewanella algicola</name>
    <dbReference type="NCBI Taxonomy" id="640633"/>
    <lineage>
        <taxon>Bacteria</taxon>
        <taxon>Pseudomonadati</taxon>
        <taxon>Pseudomonadota</taxon>
        <taxon>Gammaproteobacteria</taxon>
        <taxon>Alteromonadales</taxon>
        <taxon>Shewanellaceae</taxon>
        <taxon>Shewanella</taxon>
    </lineage>
</organism>
<dbReference type="EMBL" id="JAKILJ010000075">
    <property type="protein sequence ID" value="MCL1107658.1"/>
    <property type="molecule type" value="Genomic_DNA"/>
</dbReference>
<comment type="subcellular location">
    <subcellularLocation>
        <location evidence="7">Cell inner membrane</location>
        <topology evidence="7">Multi-pass membrane protein</topology>
    </subcellularLocation>
    <subcellularLocation>
        <location evidence="1">Cell membrane</location>
        <topology evidence="1">Multi-pass membrane protein</topology>
    </subcellularLocation>
</comment>
<keyword evidence="3" id="KW-1003">Cell membrane</keyword>
<dbReference type="InterPro" id="IPR011066">
    <property type="entry name" value="MscS_channel_C_sf"/>
</dbReference>
<comment type="caution">
    <text evidence="7">Lacks conserved residue(s) required for the propagation of feature annotation.</text>
</comment>
<dbReference type="InterPro" id="IPR049142">
    <property type="entry name" value="MS_channel_1st"/>
</dbReference>
<dbReference type="PANTHER" id="PTHR30221:SF1">
    <property type="entry name" value="SMALL-CONDUCTANCE MECHANOSENSITIVE CHANNEL"/>
    <property type="match status" value="1"/>
</dbReference>
<name>A0A9X1Z8B6_9GAMM</name>
<evidence type="ECO:0000313" key="11">
    <source>
        <dbReference type="EMBL" id="MCL1107658.1"/>
    </source>
</evidence>
<dbReference type="Gene3D" id="3.30.70.100">
    <property type="match status" value="1"/>
</dbReference>
<dbReference type="PANTHER" id="PTHR30221">
    <property type="entry name" value="SMALL-CONDUCTANCE MECHANOSENSITIVE CHANNEL"/>
    <property type="match status" value="1"/>
</dbReference>
<evidence type="ECO:0000256" key="3">
    <source>
        <dbReference type="ARBA" id="ARBA00022475"/>
    </source>
</evidence>
<feature type="domain" description="Mechanosensitive ion channel MscS C-terminal" evidence="9">
    <location>
        <begin position="178"/>
        <end position="256"/>
    </location>
</feature>
<dbReference type="InterPro" id="IPR049278">
    <property type="entry name" value="MS_channel_C"/>
</dbReference>
<dbReference type="InterPro" id="IPR045275">
    <property type="entry name" value="MscS_archaea/bacteria_type"/>
</dbReference>
<dbReference type="Proteomes" id="UP001139408">
    <property type="component" value="Unassembled WGS sequence"/>
</dbReference>
<evidence type="ECO:0000256" key="6">
    <source>
        <dbReference type="ARBA" id="ARBA00023136"/>
    </source>
</evidence>
<evidence type="ECO:0000256" key="5">
    <source>
        <dbReference type="ARBA" id="ARBA00022989"/>
    </source>
</evidence>
<feature type="transmembrane region" description="Helical" evidence="7">
    <location>
        <begin position="82"/>
        <end position="101"/>
    </location>
</feature>
<comment type="similarity">
    <text evidence="2 7">Belongs to the MscS (TC 1.A.23) family.</text>
</comment>
<keyword evidence="7" id="KW-0813">Transport</keyword>
<evidence type="ECO:0000259" key="10">
    <source>
        <dbReference type="Pfam" id="PF21088"/>
    </source>
</evidence>
<comment type="function">
    <text evidence="7">Mechanosensitive channel that participates in the regulation of osmotic pressure changes within the cell, opening in response to stretch forces in the membrane lipid bilayer, without the need for other proteins. Contributes to normal resistance to hypoosmotic shock. Forms an ion channel of 1.0 nanosiemens conductance with a slight preference for anions.</text>
</comment>
<evidence type="ECO:0000256" key="2">
    <source>
        <dbReference type="ARBA" id="ARBA00008017"/>
    </source>
</evidence>
<evidence type="ECO:0000259" key="8">
    <source>
        <dbReference type="Pfam" id="PF00924"/>
    </source>
</evidence>
<feature type="transmembrane region" description="Helical" evidence="7">
    <location>
        <begin position="16"/>
        <end position="37"/>
    </location>
</feature>
<evidence type="ECO:0000259" key="9">
    <source>
        <dbReference type="Pfam" id="PF21082"/>
    </source>
</evidence>
<gene>
    <name evidence="11" type="ORF">L2749_20860</name>
</gene>
<evidence type="ECO:0000313" key="12">
    <source>
        <dbReference type="Proteomes" id="UP001139408"/>
    </source>
</evidence>
<dbReference type="Pfam" id="PF21088">
    <property type="entry name" value="MS_channel_1st"/>
    <property type="match status" value="1"/>
</dbReference>
<evidence type="ECO:0000256" key="4">
    <source>
        <dbReference type="ARBA" id="ARBA00022692"/>
    </source>
</evidence>
<dbReference type="Gene3D" id="1.10.287.1260">
    <property type="match status" value="1"/>
</dbReference>
<feature type="domain" description="Mechanosensitive ion channel MscS" evidence="8">
    <location>
        <begin position="103"/>
        <end position="170"/>
    </location>
</feature>